<dbReference type="PANTHER" id="PTHR37422:SF23">
    <property type="entry name" value="TEICHURONIC ACID BIOSYNTHESIS PROTEIN TUAE"/>
    <property type="match status" value="1"/>
</dbReference>
<feature type="transmembrane region" description="Helical" evidence="5">
    <location>
        <begin position="142"/>
        <end position="163"/>
    </location>
</feature>
<keyword evidence="8" id="KW-1185">Reference proteome</keyword>
<evidence type="ECO:0000256" key="3">
    <source>
        <dbReference type="ARBA" id="ARBA00022989"/>
    </source>
</evidence>
<reference evidence="8" key="1">
    <citation type="journal article" date="2019" name="Int. J. Syst. Evol. Microbiol.">
        <title>The Global Catalogue of Microorganisms (GCM) 10K type strain sequencing project: providing services to taxonomists for standard genome sequencing and annotation.</title>
        <authorList>
            <consortium name="The Broad Institute Genomics Platform"/>
            <consortium name="The Broad Institute Genome Sequencing Center for Infectious Disease"/>
            <person name="Wu L."/>
            <person name="Ma J."/>
        </authorList>
    </citation>
    <scope>NUCLEOTIDE SEQUENCE [LARGE SCALE GENOMIC DNA]</scope>
    <source>
        <strain evidence="8">TISTR 2241</strain>
    </source>
</reference>
<feature type="transmembrane region" description="Helical" evidence="5">
    <location>
        <begin position="57"/>
        <end position="77"/>
    </location>
</feature>
<feature type="transmembrane region" description="Helical" evidence="5">
    <location>
        <begin position="244"/>
        <end position="262"/>
    </location>
</feature>
<dbReference type="PROSITE" id="PS51257">
    <property type="entry name" value="PROKAR_LIPOPROTEIN"/>
    <property type="match status" value="1"/>
</dbReference>
<evidence type="ECO:0000313" key="8">
    <source>
        <dbReference type="Proteomes" id="UP001597458"/>
    </source>
</evidence>
<comment type="caution">
    <text evidence="7">The sequence shown here is derived from an EMBL/GenBank/DDBJ whole genome shotgun (WGS) entry which is preliminary data.</text>
</comment>
<feature type="transmembrane region" description="Helical" evidence="5">
    <location>
        <begin position="390"/>
        <end position="412"/>
    </location>
</feature>
<gene>
    <name evidence="7" type="ORF">ACFSTF_01270</name>
</gene>
<sequence length="493" mass="56069">MVKQASTLIILLSVLTGACLFLGVKFEYFIIFIAVWFTVCLCILIKPFANNGQLFRSVMYFLVVTTFLNQSAFSIHVGFFSLFLYRIVLIAASLVFIVHLISEKSLSHYWNQVQTKELLLFLLFWMLYGVISLLWAKSLLEGIKYLFLLGIGILFIFLASFAFTHVSRLLLFQKIWILMSGFLMLIGLVNHFGHIQLPTSTLYGGPSYKLLYPTAVFFNQNDFATFLSISIFFFIAAAKASQHVGSKTILILLAILSVYLIHLTESRASLLGVILGCLVYLFIHLKARAKKITVMVLSTLVFFSLFFMGGIFNKIQALFTAYHQYPMNQPLPSNVVRAHLLQNTFHYLIDSFGFGVGAGNIPVYLKERSIYDTDRVYEVHNWLAEIAGNFGIGILLGYVTMYIYLFVTLYKLYKRQTNRQYKALLETGMMGLIGFAVSSISPSSVSNLYFHWVFLAFTISTVSVFKRKNHLIHAGRSPRDKRLGKSPYITLKV</sequence>
<dbReference type="EMBL" id="JBHUMR010000004">
    <property type="protein sequence ID" value="MFD2615955.1"/>
    <property type="molecule type" value="Genomic_DNA"/>
</dbReference>
<feature type="transmembrane region" description="Helical" evidence="5">
    <location>
        <begin position="118"/>
        <end position="136"/>
    </location>
</feature>
<keyword evidence="7" id="KW-0436">Ligase</keyword>
<name>A0ABW5PMB9_9BACI</name>
<dbReference type="Pfam" id="PF04932">
    <property type="entry name" value="Wzy_C"/>
    <property type="match status" value="1"/>
</dbReference>
<keyword evidence="4 5" id="KW-0472">Membrane</keyword>
<keyword evidence="2 5" id="KW-0812">Transmembrane</keyword>
<evidence type="ECO:0000313" key="7">
    <source>
        <dbReference type="EMBL" id="MFD2615955.1"/>
    </source>
</evidence>
<feature type="transmembrane region" description="Helical" evidence="5">
    <location>
        <begin position="424"/>
        <end position="442"/>
    </location>
</feature>
<organism evidence="7 8">
    <name type="scientific">Terrilactibacillus laevilacticus</name>
    <dbReference type="NCBI Taxonomy" id="1380157"/>
    <lineage>
        <taxon>Bacteria</taxon>
        <taxon>Bacillati</taxon>
        <taxon>Bacillota</taxon>
        <taxon>Bacilli</taxon>
        <taxon>Bacillales</taxon>
        <taxon>Bacillaceae</taxon>
        <taxon>Terrilactibacillus</taxon>
    </lineage>
</organism>
<proteinExistence type="predicted"/>
<feature type="transmembrane region" description="Helical" evidence="5">
    <location>
        <begin position="26"/>
        <end position="45"/>
    </location>
</feature>
<evidence type="ECO:0000256" key="2">
    <source>
        <dbReference type="ARBA" id="ARBA00022692"/>
    </source>
</evidence>
<feature type="transmembrane region" description="Helical" evidence="5">
    <location>
        <begin position="217"/>
        <end position="237"/>
    </location>
</feature>
<protein>
    <submittedName>
        <fullName evidence="7">O-antigen ligase family protein</fullName>
    </submittedName>
</protein>
<accession>A0ABW5PMB9</accession>
<feature type="transmembrane region" description="Helical" evidence="5">
    <location>
        <begin position="175"/>
        <end position="197"/>
    </location>
</feature>
<comment type="subcellular location">
    <subcellularLocation>
        <location evidence="1">Membrane</location>
        <topology evidence="1">Multi-pass membrane protein</topology>
    </subcellularLocation>
</comment>
<dbReference type="InterPro" id="IPR051533">
    <property type="entry name" value="WaaL-like"/>
</dbReference>
<dbReference type="PANTHER" id="PTHR37422">
    <property type="entry name" value="TEICHURONIC ACID BIOSYNTHESIS PROTEIN TUAE"/>
    <property type="match status" value="1"/>
</dbReference>
<dbReference type="Proteomes" id="UP001597458">
    <property type="component" value="Unassembled WGS sequence"/>
</dbReference>
<feature type="transmembrane region" description="Helical" evidence="5">
    <location>
        <begin position="292"/>
        <end position="312"/>
    </location>
</feature>
<feature type="domain" description="O-antigen ligase-related" evidence="6">
    <location>
        <begin position="253"/>
        <end position="393"/>
    </location>
</feature>
<feature type="transmembrane region" description="Helical" evidence="5">
    <location>
        <begin position="448"/>
        <end position="465"/>
    </location>
</feature>
<dbReference type="NCBIfam" id="NF047675">
    <property type="entry name" value="TeichurnBiosyTuaE"/>
    <property type="match status" value="1"/>
</dbReference>
<evidence type="ECO:0000256" key="5">
    <source>
        <dbReference type="SAM" id="Phobius"/>
    </source>
</evidence>
<dbReference type="GO" id="GO:0016874">
    <property type="term" value="F:ligase activity"/>
    <property type="evidence" value="ECO:0007669"/>
    <property type="project" value="UniProtKB-KW"/>
</dbReference>
<dbReference type="InterPro" id="IPR007016">
    <property type="entry name" value="O-antigen_ligase-rel_domated"/>
</dbReference>
<evidence type="ECO:0000256" key="4">
    <source>
        <dbReference type="ARBA" id="ARBA00023136"/>
    </source>
</evidence>
<evidence type="ECO:0000256" key="1">
    <source>
        <dbReference type="ARBA" id="ARBA00004141"/>
    </source>
</evidence>
<dbReference type="RefSeq" id="WP_181406519.1">
    <property type="nucleotide sequence ID" value="NZ_JBHUMR010000004.1"/>
</dbReference>
<keyword evidence="3 5" id="KW-1133">Transmembrane helix</keyword>
<feature type="transmembrane region" description="Helical" evidence="5">
    <location>
        <begin position="268"/>
        <end position="285"/>
    </location>
</feature>
<feature type="transmembrane region" description="Helical" evidence="5">
    <location>
        <begin position="83"/>
        <end position="102"/>
    </location>
</feature>
<evidence type="ECO:0000259" key="6">
    <source>
        <dbReference type="Pfam" id="PF04932"/>
    </source>
</evidence>